<dbReference type="PROSITE" id="PS01117">
    <property type="entry name" value="HTH_MARR_1"/>
    <property type="match status" value="1"/>
</dbReference>
<dbReference type="InterPro" id="IPR036388">
    <property type="entry name" value="WH-like_DNA-bd_sf"/>
</dbReference>
<dbReference type="GO" id="GO:0003700">
    <property type="term" value="F:DNA-binding transcription factor activity"/>
    <property type="evidence" value="ECO:0007669"/>
    <property type="project" value="InterPro"/>
</dbReference>
<comment type="caution">
    <text evidence="5">The sequence shown here is derived from an EMBL/GenBank/DDBJ whole genome shotgun (WGS) entry which is preliminary data.</text>
</comment>
<keyword evidence="1" id="KW-0805">Transcription regulation</keyword>
<dbReference type="SUPFAM" id="SSF46785">
    <property type="entry name" value="Winged helix' DNA-binding domain"/>
    <property type="match status" value="1"/>
</dbReference>
<dbReference type="PROSITE" id="PS50995">
    <property type="entry name" value="HTH_MARR_2"/>
    <property type="match status" value="1"/>
</dbReference>
<dbReference type="SMART" id="SM00347">
    <property type="entry name" value="HTH_MARR"/>
    <property type="match status" value="1"/>
</dbReference>
<dbReference type="Gene3D" id="1.10.10.10">
    <property type="entry name" value="Winged helix-like DNA-binding domain superfamily/Winged helix DNA-binding domain"/>
    <property type="match status" value="1"/>
</dbReference>
<gene>
    <name evidence="5" type="ORF">I5677_03420</name>
</gene>
<evidence type="ECO:0000256" key="1">
    <source>
        <dbReference type="ARBA" id="ARBA00023015"/>
    </source>
</evidence>
<dbReference type="AlphaFoldDB" id="A0A8J7H100"/>
<dbReference type="PANTHER" id="PTHR42756">
    <property type="entry name" value="TRANSCRIPTIONAL REGULATOR, MARR"/>
    <property type="match status" value="1"/>
</dbReference>
<dbReference type="InterPro" id="IPR023187">
    <property type="entry name" value="Tscrpt_reg_MarR-type_CS"/>
</dbReference>
<dbReference type="InterPro" id="IPR036390">
    <property type="entry name" value="WH_DNA-bd_sf"/>
</dbReference>
<feature type="domain" description="HTH marR-type" evidence="4">
    <location>
        <begin position="1"/>
        <end position="134"/>
    </location>
</feature>
<dbReference type="InterPro" id="IPR000835">
    <property type="entry name" value="HTH_MarR-typ"/>
</dbReference>
<evidence type="ECO:0000256" key="3">
    <source>
        <dbReference type="ARBA" id="ARBA00023163"/>
    </source>
</evidence>
<evidence type="ECO:0000259" key="4">
    <source>
        <dbReference type="PROSITE" id="PS50995"/>
    </source>
</evidence>
<dbReference type="RefSeq" id="WP_197660153.1">
    <property type="nucleotide sequence ID" value="NZ_JAEAGR010000002.1"/>
</dbReference>
<evidence type="ECO:0000313" key="5">
    <source>
        <dbReference type="EMBL" id="MBH1939944.1"/>
    </source>
</evidence>
<dbReference type="GO" id="GO:0003677">
    <property type="term" value="F:DNA binding"/>
    <property type="evidence" value="ECO:0007669"/>
    <property type="project" value="UniProtKB-KW"/>
</dbReference>
<accession>A0A8J7H100</accession>
<organism evidence="5 6">
    <name type="scientific">Mobilitalea sibirica</name>
    <dbReference type="NCBI Taxonomy" id="1462919"/>
    <lineage>
        <taxon>Bacteria</taxon>
        <taxon>Bacillati</taxon>
        <taxon>Bacillota</taxon>
        <taxon>Clostridia</taxon>
        <taxon>Lachnospirales</taxon>
        <taxon>Lachnospiraceae</taxon>
        <taxon>Mobilitalea</taxon>
    </lineage>
</organism>
<keyword evidence="3" id="KW-0804">Transcription</keyword>
<evidence type="ECO:0000313" key="6">
    <source>
        <dbReference type="Proteomes" id="UP000623269"/>
    </source>
</evidence>
<dbReference type="EMBL" id="JAEAGR010000002">
    <property type="protein sequence ID" value="MBH1939944.1"/>
    <property type="molecule type" value="Genomic_DNA"/>
</dbReference>
<proteinExistence type="predicted"/>
<protein>
    <submittedName>
        <fullName evidence="5">Winged helix-turn-helix transcriptional regulator</fullName>
    </submittedName>
</protein>
<sequence length="142" mass="16347">MDHYLITSADAVGLFCRMYMNLKRDLPIRPSEMGVLIFTQKQNIPVTPLMLSNFFRIAKPSVTSIINSLIRKEYLIKIPSTTDGRSYTVSTTDKGKKLVKNTFDEYFKIMQVLKSKMGRKDFALFVDLIQKANNILSEEKRS</sequence>
<evidence type="ECO:0000256" key="2">
    <source>
        <dbReference type="ARBA" id="ARBA00023125"/>
    </source>
</evidence>
<keyword evidence="6" id="KW-1185">Reference proteome</keyword>
<dbReference type="Proteomes" id="UP000623269">
    <property type="component" value="Unassembled WGS sequence"/>
</dbReference>
<keyword evidence="2" id="KW-0238">DNA-binding</keyword>
<name>A0A8J7H100_9FIRM</name>
<reference evidence="5" key="1">
    <citation type="submission" date="2020-12" db="EMBL/GenBank/DDBJ databases">
        <title>M. sibirica DSM 26468T genome.</title>
        <authorList>
            <person name="Thieme N."/>
            <person name="Rettenmaier R."/>
            <person name="Zverlov V."/>
            <person name="Liebl W."/>
        </authorList>
    </citation>
    <scope>NUCLEOTIDE SEQUENCE</scope>
    <source>
        <strain evidence="5">DSM 26468</strain>
    </source>
</reference>
<dbReference type="PANTHER" id="PTHR42756:SF1">
    <property type="entry name" value="TRANSCRIPTIONAL REPRESSOR OF EMRAB OPERON"/>
    <property type="match status" value="1"/>
</dbReference>